<evidence type="ECO:0000256" key="9">
    <source>
        <dbReference type="ARBA" id="ARBA00023136"/>
    </source>
</evidence>
<dbReference type="PROSITE" id="PS50920">
    <property type="entry name" value="SOLCAR"/>
    <property type="match status" value="1"/>
</dbReference>
<evidence type="ECO:0000313" key="22">
    <source>
        <dbReference type="Proteomes" id="UP000887565"/>
    </source>
</evidence>
<evidence type="ECO:0000256" key="17">
    <source>
        <dbReference type="ARBA" id="ARBA00048581"/>
    </source>
</evidence>
<proteinExistence type="inferred from homology"/>
<comment type="subcellular location">
    <subcellularLocation>
        <location evidence="1">Mitochondrion inner membrane</location>
        <topology evidence="1">Multi-pass membrane protein</topology>
    </subcellularLocation>
</comment>
<evidence type="ECO:0000256" key="16">
    <source>
        <dbReference type="ARBA" id="ARBA00048303"/>
    </source>
</evidence>
<evidence type="ECO:0000256" key="12">
    <source>
        <dbReference type="ARBA" id="ARBA00041874"/>
    </source>
</evidence>
<dbReference type="Gene3D" id="1.50.40.10">
    <property type="entry name" value="Mitochondrial carrier domain"/>
    <property type="match status" value="1"/>
</dbReference>
<name>A0A915HHJ1_ROMCU</name>
<evidence type="ECO:0000256" key="11">
    <source>
        <dbReference type="ARBA" id="ARBA00039747"/>
    </source>
</evidence>
<evidence type="ECO:0000256" key="19">
    <source>
        <dbReference type="ARBA" id="ARBA00048998"/>
    </source>
</evidence>
<comment type="function">
    <text evidence="13">Transports dicarboxylates across the inner membranes of mitochondria by a counter-exchange mechanism. Can transport 2-oxoadipate (2-oxohexanedioate), 2-oxoglutarate, adipate (hexanedioate), glutarate, and to a lesser extent, pimelate (heptanedioate), 2-oxopimelate (2-oxoheptanedioate), 2-aminoadipate (2-aminohexanedioate), oxaloacetate, and citrate. Plays a central role in catabolism of lysine, hydroxylysine, and tryptophan, by transporting common metabolite intermediates (such as 2-oxoadipate) into the mitochondria, where it is converted into acetyl-CoA and can enter the citric acid (TCA) cycle.</text>
</comment>
<comment type="catalytic activity">
    <reaction evidence="10">
        <text>2-oxoadipate(in) + 2-oxoglutarate(out) = 2-oxoadipate(out) + 2-oxoglutarate(in)</text>
        <dbReference type="Rhea" id="RHEA:71739"/>
        <dbReference type="ChEBI" id="CHEBI:16810"/>
        <dbReference type="ChEBI" id="CHEBI:57499"/>
    </reaction>
</comment>
<evidence type="ECO:0000256" key="8">
    <source>
        <dbReference type="ARBA" id="ARBA00023128"/>
    </source>
</evidence>
<keyword evidence="22" id="KW-1185">Reference proteome</keyword>
<keyword evidence="6" id="KW-0999">Mitochondrion inner membrane</keyword>
<comment type="catalytic activity">
    <reaction evidence="16">
        <text>L-2-aminoadipate(in) + 2-oxoglutarate(out) = L-2-aminoadipate(out) + 2-oxoglutarate(in)</text>
        <dbReference type="Rhea" id="RHEA:71747"/>
        <dbReference type="ChEBI" id="CHEBI:16810"/>
        <dbReference type="ChEBI" id="CHEBI:58672"/>
    </reaction>
</comment>
<evidence type="ECO:0000256" key="7">
    <source>
        <dbReference type="ARBA" id="ARBA00022989"/>
    </source>
</evidence>
<evidence type="ECO:0000313" key="23">
    <source>
        <dbReference type="WBParaSite" id="nRc.2.0.1.t00786-RA"/>
    </source>
</evidence>
<comment type="similarity">
    <text evidence="2 21">Belongs to the mitochondrial carrier (TC 2.A.29) family.</text>
</comment>
<protein>
    <recommendedName>
        <fullName evidence="11">Mitochondrial 2-oxodicarboxylate carrier</fullName>
    </recommendedName>
    <alternativeName>
        <fullName evidence="12">Solute carrier family 25 member 21</fullName>
    </alternativeName>
</protein>
<comment type="catalytic activity">
    <reaction evidence="14">
        <text>heptanedioate(in) + 2-oxoglutarate(out) = heptanedioate(out) + 2-oxoglutarate(in)</text>
        <dbReference type="Rhea" id="RHEA:71759"/>
        <dbReference type="ChEBI" id="CHEBI:16810"/>
        <dbReference type="ChEBI" id="CHEBI:36165"/>
    </reaction>
</comment>
<organism evidence="22 23">
    <name type="scientific">Romanomermis culicivorax</name>
    <name type="common">Nematode worm</name>
    <dbReference type="NCBI Taxonomy" id="13658"/>
    <lineage>
        <taxon>Eukaryota</taxon>
        <taxon>Metazoa</taxon>
        <taxon>Ecdysozoa</taxon>
        <taxon>Nematoda</taxon>
        <taxon>Enoplea</taxon>
        <taxon>Dorylaimia</taxon>
        <taxon>Mermithida</taxon>
        <taxon>Mermithoidea</taxon>
        <taxon>Mermithidae</taxon>
        <taxon>Romanomermis</taxon>
    </lineage>
</organism>
<evidence type="ECO:0000256" key="13">
    <source>
        <dbReference type="ARBA" id="ARBA00046087"/>
    </source>
</evidence>
<comment type="catalytic activity">
    <reaction evidence="17">
        <text>2-oxoheptanedioate(in) + 2-oxoglutarate(out) = 2-oxoheptanedioate(out) + 2-oxoglutarate(in)</text>
        <dbReference type="Rhea" id="RHEA:71755"/>
        <dbReference type="ChEBI" id="CHEBI:16810"/>
        <dbReference type="ChEBI" id="CHEBI:72701"/>
    </reaction>
</comment>
<dbReference type="Proteomes" id="UP000887565">
    <property type="component" value="Unplaced"/>
</dbReference>
<dbReference type="AlphaFoldDB" id="A0A915HHJ1"/>
<evidence type="ECO:0000256" key="5">
    <source>
        <dbReference type="ARBA" id="ARBA00022737"/>
    </source>
</evidence>
<evidence type="ECO:0000256" key="3">
    <source>
        <dbReference type="ARBA" id="ARBA00022448"/>
    </source>
</evidence>
<evidence type="ECO:0000256" key="15">
    <source>
        <dbReference type="ARBA" id="ARBA00048003"/>
    </source>
</evidence>
<reference evidence="23" key="1">
    <citation type="submission" date="2022-11" db="UniProtKB">
        <authorList>
            <consortium name="WormBaseParasite"/>
        </authorList>
    </citation>
    <scope>IDENTIFICATION</scope>
</reference>
<evidence type="ECO:0000256" key="6">
    <source>
        <dbReference type="ARBA" id="ARBA00022792"/>
    </source>
</evidence>
<evidence type="ECO:0000256" key="20">
    <source>
        <dbReference type="PROSITE-ProRule" id="PRU00282"/>
    </source>
</evidence>
<evidence type="ECO:0000256" key="18">
    <source>
        <dbReference type="ARBA" id="ARBA00048920"/>
    </source>
</evidence>
<evidence type="ECO:0000256" key="21">
    <source>
        <dbReference type="RuleBase" id="RU000488"/>
    </source>
</evidence>
<evidence type="ECO:0000256" key="2">
    <source>
        <dbReference type="ARBA" id="ARBA00006375"/>
    </source>
</evidence>
<evidence type="ECO:0000256" key="4">
    <source>
        <dbReference type="ARBA" id="ARBA00022692"/>
    </source>
</evidence>
<accession>A0A915HHJ1</accession>
<keyword evidence="8" id="KW-0496">Mitochondrion</keyword>
<comment type="catalytic activity">
    <reaction evidence="15">
        <text>citrate(in) + 2-oxoglutarate(out) = citrate(out) + 2-oxoglutarate(in)</text>
        <dbReference type="Rhea" id="RHEA:71763"/>
        <dbReference type="ChEBI" id="CHEBI:16810"/>
        <dbReference type="ChEBI" id="CHEBI:16947"/>
    </reaction>
</comment>
<sequence length="74" mass="8258">MDRAIDGAKQIASGGCAGFVEICIMHPLDLIKTRFQIQCVPSDPHHYNSLMDCILKIHKAEGYTCFSLRCALNF</sequence>
<dbReference type="SUPFAM" id="SSF103506">
    <property type="entry name" value="Mitochondrial carrier"/>
    <property type="match status" value="1"/>
</dbReference>
<keyword evidence="9 20" id="KW-0472">Membrane</keyword>
<dbReference type="GO" id="GO:0005743">
    <property type="term" value="C:mitochondrial inner membrane"/>
    <property type="evidence" value="ECO:0007669"/>
    <property type="project" value="UniProtKB-SubCell"/>
</dbReference>
<comment type="catalytic activity">
    <reaction evidence="18">
        <text>glutarate(in) + 2-oxoglutarate(out) = glutarate(out) + 2-oxoglutarate(in)</text>
        <dbReference type="Rhea" id="RHEA:71751"/>
        <dbReference type="ChEBI" id="CHEBI:16810"/>
        <dbReference type="ChEBI" id="CHEBI:30921"/>
    </reaction>
</comment>
<evidence type="ECO:0000256" key="14">
    <source>
        <dbReference type="ARBA" id="ARBA00047537"/>
    </source>
</evidence>
<keyword evidence="4 20" id="KW-0812">Transmembrane</keyword>
<keyword evidence="3 21" id="KW-0813">Transport</keyword>
<dbReference type="PANTHER" id="PTHR46356:SF1">
    <property type="entry name" value="MITOCHONDRIAL 2-OXODICARBOXYLATE CARRIER"/>
    <property type="match status" value="1"/>
</dbReference>
<evidence type="ECO:0000256" key="10">
    <source>
        <dbReference type="ARBA" id="ARBA00036018"/>
    </source>
</evidence>
<dbReference type="WBParaSite" id="nRc.2.0.1.t00786-RA">
    <property type="protein sequence ID" value="nRc.2.0.1.t00786-RA"/>
    <property type="gene ID" value="nRc.2.0.1.g00786"/>
</dbReference>
<dbReference type="InterPro" id="IPR051752">
    <property type="entry name" value="Mito_2-oxodicarb_carrier"/>
</dbReference>
<dbReference type="InterPro" id="IPR023395">
    <property type="entry name" value="MCP_dom_sf"/>
</dbReference>
<comment type="catalytic activity">
    <reaction evidence="19">
        <text>hexanedioate(in) + 2-oxoglutarate(out) = hexanedioate(out) + 2-oxoglutarate(in)</text>
        <dbReference type="Rhea" id="RHEA:71743"/>
        <dbReference type="ChEBI" id="CHEBI:16810"/>
        <dbReference type="ChEBI" id="CHEBI:17128"/>
    </reaction>
</comment>
<dbReference type="InterPro" id="IPR018108">
    <property type="entry name" value="MCP_transmembrane"/>
</dbReference>
<feature type="repeat" description="Solcar" evidence="20">
    <location>
        <begin position="5"/>
        <end position="74"/>
    </location>
</feature>
<keyword evidence="5" id="KW-0677">Repeat</keyword>
<evidence type="ECO:0000256" key="1">
    <source>
        <dbReference type="ARBA" id="ARBA00004448"/>
    </source>
</evidence>
<dbReference type="Pfam" id="PF00153">
    <property type="entry name" value="Mito_carr"/>
    <property type="match status" value="1"/>
</dbReference>
<keyword evidence="7" id="KW-1133">Transmembrane helix</keyword>
<dbReference type="PANTHER" id="PTHR46356">
    <property type="entry name" value="MITOCHONDRIAL 2-OXODICARBOXYLATE CARRIER"/>
    <property type="match status" value="1"/>
</dbReference>